<gene>
    <name evidence="7" type="ORF">MGWOODY_Mmi2402</name>
</gene>
<dbReference type="PROSITE" id="PS52016">
    <property type="entry name" value="TONB_DEPENDENT_REC_3"/>
    <property type="match status" value="1"/>
</dbReference>
<evidence type="ECO:0000256" key="5">
    <source>
        <dbReference type="ARBA" id="ARBA00023237"/>
    </source>
</evidence>
<keyword evidence="5" id="KW-0998">Cell outer membrane</keyword>
<evidence type="ECO:0000313" key="7">
    <source>
        <dbReference type="EMBL" id="CUV08648.1"/>
    </source>
</evidence>
<name>A0A160VDY0_9ZZZZ</name>
<sequence length="1084" mass="117666">MKRYLKFSILLTTLIGLVYAQSSVQGTVTDASGNPLSGANVVVDGTTVGAAAAADGSYRIDIGPGTIGGQTVALTASYIGHSSQTVNVDVPLTGSVTQNFALAIDAIGLKAVSVTALGFESNRDKQGSTSVSVVAADMTRSGEALVMNSLAAKASNVIVNSVSGDPGSGSSIRIRGNNTISGTSQPLVIVDGMPINNSQIYGNSGRFGGVTQQSRMNDLNSNDIKSVEVLKGASAAALWGSRAANGVIVIQTKEGAAGRMKMNYKRTQSYDEIHERIPMQTTYGQGRSGKWTTHAESWGDKISDRSGGADEVNKDKAYFVSEDGSFTQHTITKKNSKETFVDENFNQIFGTGKLLQDDFQVSGGDLSKTYLFSYSRLRQDGMIKNSYYDRDNVRLNTSFRLSDNISMTSKVGYTYSNSNRIQRGSNVSGLMLGLLRTAPDFDNTYYKGTYISGGTEYAGRHRAYRRYLGGSSTNPIYNNPNWTVNEQKNETRVNRLIMSNEMNLTPYAGTELILRGGLDQFTDNRESFYPPGSAGSAKNSGAFDLARITNKETNYDVIARQNVELGSSMSMVATVGWNLNDRSYSRSSSWIDGFLVNTDKWTTNVNTAAEASSVSNSRLYIRSTRAYAVLSLDALDQIFVNVSMANETHSTISDSYMYPAVDVAYQLTDLLSGVGFISFAKVRVAWGKVGVRPAAHRFETLAESGFGYSSYSDPVSVGQWGGGYRVDDDKGNAELKPEVKTETEIGADFRFMDDKFSLGFTSYSNTIDDMLISNKLTPTSGYDTQYSNAASMENKGLEIDGSWSVMNQANTGLDFTFNWAKNENKVLDLAGTDVLNLGSGSVNSVAREGYPIGSLWGIGSQTEDGTVNGKFILDKNGFPQITSTKMILGNPNPDWRGTLGMTARWNNFTVNMLFEHSEGGEYSPRTLWVLRRFGTTTDTENEVTLTKDLLNVDGKTIPSGTTVRGFIEDFGGGEVLLDEAWFRHGIGGGFGDNQAYNFSIKDATYSRIRELSLSYFLKSDAVTDMTGLNNLTFTVTGRNLFAWYKDLVGVDPGVNVGGIQTGSGLEYFSNPVTKSWLFSVSANF</sequence>
<keyword evidence="3" id="KW-0812">Transmembrane</keyword>
<comment type="subcellular location">
    <subcellularLocation>
        <location evidence="1">Cell outer membrane</location>
        <topology evidence="1">Multi-pass membrane protein</topology>
    </subcellularLocation>
</comment>
<dbReference type="SUPFAM" id="SSF49464">
    <property type="entry name" value="Carboxypeptidase regulatory domain-like"/>
    <property type="match status" value="1"/>
</dbReference>
<evidence type="ECO:0000256" key="1">
    <source>
        <dbReference type="ARBA" id="ARBA00004571"/>
    </source>
</evidence>
<dbReference type="Gene3D" id="2.170.130.10">
    <property type="entry name" value="TonB-dependent receptor, plug domain"/>
    <property type="match status" value="1"/>
</dbReference>
<organism evidence="7">
    <name type="scientific">hydrothermal vent metagenome</name>
    <dbReference type="NCBI Taxonomy" id="652676"/>
    <lineage>
        <taxon>unclassified sequences</taxon>
        <taxon>metagenomes</taxon>
        <taxon>ecological metagenomes</taxon>
    </lineage>
</organism>
<dbReference type="InterPro" id="IPR036942">
    <property type="entry name" value="Beta-barrel_TonB_sf"/>
</dbReference>
<dbReference type="GO" id="GO:0009279">
    <property type="term" value="C:cell outer membrane"/>
    <property type="evidence" value="ECO:0007669"/>
    <property type="project" value="UniProtKB-SubCell"/>
</dbReference>
<dbReference type="InterPro" id="IPR023997">
    <property type="entry name" value="TonB-dep_OMP_SusC/RagA_CS"/>
</dbReference>
<reference evidence="7" key="1">
    <citation type="submission" date="2015-10" db="EMBL/GenBank/DDBJ databases">
        <authorList>
            <person name="Gilbert D.G."/>
        </authorList>
    </citation>
    <scope>NUCLEOTIDE SEQUENCE</scope>
</reference>
<protein>
    <submittedName>
        <fullName evidence="7">Putative outer membrane protein, probably involved in nutrient binding</fullName>
    </submittedName>
</protein>
<evidence type="ECO:0000259" key="6">
    <source>
        <dbReference type="Pfam" id="PF07715"/>
    </source>
</evidence>
<accession>A0A160VDY0</accession>
<evidence type="ECO:0000256" key="4">
    <source>
        <dbReference type="ARBA" id="ARBA00023136"/>
    </source>
</evidence>
<dbReference type="InterPro" id="IPR023996">
    <property type="entry name" value="TonB-dep_OMP_SusC/RagA"/>
</dbReference>
<dbReference type="SUPFAM" id="SSF56935">
    <property type="entry name" value="Porins"/>
    <property type="match status" value="1"/>
</dbReference>
<evidence type="ECO:0000256" key="3">
    <source>
        <dbReference type="ARBA" id="ARBA00022692"/>
    </source>
</evidence>
<feature type="domain" description="TonB-dependent receptor plug" evidence="6">
    <location>
        <begin position="126"/>
        <end position="247"/>
    </location>
</feature>
<keyword evidence="4" id="KW-0472">Membrane</keyword>
<dbReference type="InterPro" id="IPR012910">
    <property type="entry name" value="Plug_dom"/>
</dbReference>
<dbReference type="InterPro" id="IPR037066">
    <property type="entry name" value="Plug_dom_sf"/>
</dbReference>
<dbReference type="NCBIfam" id="TIGR04057">
    <property type="entry name" value="SusC_RagA_signa"/>
    <property type="match status" value="1"/>
</dbReference>
<proteinExistence type="predicted"/>
<dbReference type="AlphaFoldDB" id="A0A160VDY0"/>
<dbReference type="Pfam" id="PF07715">
    <property type="entry name" value="Plug"/>
    <property type="match status" value="1"/>
</dbReference>
<dbReference type="Gene3D" id="2.40.170.20">
    <property type="entry name" value="TonB-dependent receptor, beta-barrel domain"/>
    <property type="match status" value="1"/>
</dbReference>
<dbReference type="InterPro" id="IPR039426">
    <property type="entry name" value="TonB-dep_rcpt-like"/>
</dbReference>
<dbReference type="InterPro" id="IPR008969">
    <property type="entry name" value="CarboxyPept-like_regulatory"/>
</dbReference>
<dbReference type="Pfam" id="PF13715">
    <property type="entry name" value="CarbopepD_reg_2"/>
    <property type="match status" value="1"/>
</dbReference>
<evidence type="ECO:0000256" key="2">
    <source>
        <dbReference type="ARBA" id="ARBA00022448"/>
    </source>
</evidence>
<dbReference type="NCBIfam" id="TIGR04056">
    <property type="entry name" value="OMP_RagA_SusC"/>
    <property type="match status" value="1"/>
</dbReference>
<dbReference type="Gene3D" id="2.60.40.1120">
    <property type="entry name" value="Carboxypeptidase-like, regulatory domain"/>
    <property type="match status" value="1"/>
</dbReference>
<keyword evidence="2" id="KW-0813">Transport</keyword>
<dbReference type="EMBL" id="FAXC01000098">
    <property type="protein sequence ID" value="CUV08648.1"/>
    <property type="molecule type" value="Genomic_DNA"/>
</dbReference>